<proteinExistence type="predicted"/>
<reference evidence="1" key="1">
    <citation type="submission" date="2014-05" db="EMBL/GenBank/DDBJ databases">
        <authorList>
            <person name="Chronopoulou M."/>
        </authorList>
    </citation>
    <scope>NUCLEOTIDE SEQUENCE</scope>
    <source>
        <tissue evidence="1">Whole organism</tissue>
    </source>
</reference>
<dbReference type="AlphaFoldDB" id="A0A0K2TP23"/>
<organism evidence="1">
    <name type="scientific">Lepeophtheirus salmonis</name>
    <name type="common">Salmon louse</name>
    <name type="synonym">Caligus salmonis</name>
    <dbReference type="NCBI Taxonomy" id="72036"/>
    <lineage>
        <taxon>Eukaryota</taxon>
        <taxon>Metazoa</taxon>
        <taxon>Ecdysozoa</taxon>
        <taxon>Arthropoda</taxon>
        <taxon>Crustacea</taxon>
        <taxon>Multicrustacea</taxon>
        <taxon>Hexanauplia</taxon>
        <taxon>Copepoda</taxon>
        <taxon>Siphonostomatoida</taxon>
        <taxon>Caligidae</taxon>
        <taxon>Lepeophtheirus</taxon>
    </lineage>
</organism>
<evidence type="ECO:0000313" key="1">
    <source>
        <dbReference type="EMBL" id="CDW27372.1"/>
    </source>
</evidence>
<dbReference type="EMBL" id="HACA01010011">
    <property type="protein sequence ID" value="CDW27372.1"/>
    <property type="molecule type" value="Transcribed_RNA"/>
</dbReference>
<name>A0A0K2TP23_LEPSM</name>
<feature type="non-terminal residue" evidence="1">
    <location>
        <position position="1"/>
    </location>
</feature>
<sequence length="78" mass="9612">GDFRKEFRCTHDLLLLLQNHRKHFYLYNYQNIRICSSPVNTRIIWNNVIKNEPPRLTLTYESNVLLIYYFDKSYTFHL</sequence>
<protein>
    <submittedName>
        <fullName evidence="1">Uncharacterized protein</fullName>
    </submittedName>
</protein>
<accession>A0A0K2TP23</accession>